<evidence type="ECO:0000256" key="2">
    <source>
        <dbReference type="ARBA" id="ARBA00006521"/>
    </source>
</evidence>
<evidence type="ECO:0000256" key="4">
    <source>
        <dbReference type="ARBA" id="ARBA00019403"/>
    </source>
</evidence>
<dbReference type="SMART" id="SM00986">
    <property type="entry name" value="UDG"/>
    <property type="match status" value="1"/>
</dbReference>
<keyword evidence="6" id="KW-0479">Metal-binding</keyword>
<dbReference type="CDD" id="cd10030">
    <property type="entry name" value="UDG-F4_TTUDGA_SPO1dp_like"/>
    <property type="match status" value="1"/>
</dbReference>
<dbReference type="SMART" id="SM00987">
    <property type="entry name" value="UreE_C"/>
    <property type="match status" value="1"/>
</dbReference>
<dbReference type="EMBL" id="CAFBLM010000021">
    <property type="protein sequence ID" value="CAB4867870.1"/>
    <property type="molecule type" value="Genomic_DNA"/>
</dbReference>
<evidence type="ECO:0000313" key="13">
    <source>
        <dbReference type="EMBL" id="CAB4867870.1"/>
    </source>
</evidence>
<keyword evidence="7" id="KW-0227">DNA damage</keyword>
<keyword evidence="9" id="KW-0408">Iron</keyword>
<dbReference type="InterPro" id="IPR005122">
    <property type="entry name" value="Uracil-DNA_glycosylase-like"/>
</dbReference>
<dbReference type="AlphaFoldDB" id="A0A6J7DE17"/>
<dbReference type="InterPro" id="IPR005273">
    <property type="entry name" value="Ura-DNA_glyco_family4"/>
</dbReference>
<evidence type="ECO:0000256" key="11">
    <source>
        <dbReference type="ARBA" id="ARBA00023204"/>
    </source>
</evidence>
<dbReference type="GO" id="GO:0051539">
    <property type="term" value="F:4 iron, 4 sulfur cluster binding"/>
    <property type="evidence" value="ECO:0007669"/>
    <property type="project" value="UniProtKB-KW"/>
</dbReference>
<accession>A0A6J7DE17</accession>
<dbReference type="GO" id="GO:0004844">
    <property type="term" value="F:uracil DNA N-glycosylase activity"/>
    <property type="evidence" value="ECO:0007669"/>
    <property type="project" value="UniProtKB-EC"/>
</dbReference>
<evidence type="ECO:0000256" key="6">
    <source>
        <dbReference type="ARBA" id="ARBA00022723"/>
    </source>
</evidence>
<evidence type="ECO:0000256" key="5">
    <source>
        <dbReference type="ARBA" id="ARBA00022485"/>
    </source>
</evidence>
<reference evidence="13" key="1">
    <citation type="submission" date="2020-05" db="EMBL/GenBank/DDBJ databases">
        <authorList>
            <person name="Chiriac C."/>
            <person name="Salcher M."/>
            <person name="Ghai R."/>
            <person name="Kavagutti S V."/>
        </authorList>
    </citation>
    <scope>NUCLEOTIDE SEQUENCE</scope>
</reference>
<dbReference type="GO" id="GO:0006281">
    <property type="term" value="P:DNA repair"/>
    <property type="evidence" value="ECO:0007669"/>
    <property type="project" value="UniProtKB-KW"/>
</dbReference>
<evidence type="ECO:0000256" key="3">
    <source>
        <dbReference type="ARBA" id="ARBA00012030"/>
    </source>
</evidence>
<feature type="domain" description="Uracil-DNA glycosylase-like" evidence="12">
    <location>
        <begin position="38"/>
        <end position="187"/>
    </location>
</feature>
<proteinExistence type="inferred from homology"/>
<dbReference type="PANTHER" id="PTHR33693:SF1">
    <property type="entry name" value="TYPE-4 URACIL-DNA GLYCOSYLASE"/>
    <property type="match status" value="1"/>
</dbReference>
<comment type="similarity">
    <text evidence="2">Belongs to the uracil-DNA glycosylase (UDG) superfamily. Type 4 (UDGa) family.</text>
</comment>
<keyword evidence="10" id="KW-0411">Iron-sulfur</keyword>
<dbReference type="InterPro" id="IPR051536">
    <property type="entry name" value="UDG_Type-4/5"/>
</dbReference>
<dbReference type="Gene3D" id="3.40.470.10">
    <property type="entry name" value="Uracil-DNA glycosylase-like domain"/>
    <property type="match status" value="1"/>
</dbReference>
<dbReference type="Pfam" id="PF03167">
    <property type="entry name" value="UDG"/>
    <property type="match status" value="1"/>
</dbReference>
<evidence type="ECO:0000256" key="10">
    <source>
        <dbReference type="ARBA" id="ARBA00023014"/>
    </source>
</evidence>
<keyword evidence="5" id="KW-0004">4Fe-4S</keyword>
<dbReference type="InterPro" id="IPR036895">
    <property type="entry name" value="Uracil-DNA_glycosylase-like_sf"/>
</dbReference>
<protein>
    <recommendedName>
        <fullName evidence="4">Type-4 uracil-DNA glycosylase</fullName>
        <ecNumber evidence="3">3.2.2.27</ecNumber>
    </recommendedName>
</protein>
<evidence type="ECO:0000256" key="8">
    <source>
        <dbReference type="ARBA" id="ARBA00022801"/>
    </source>
</evidence>
<dbReference type="EC" id="3.2.2.27" evidence="3"/>
<comment type="catalytic activity">
    <reaction evidence="1">
        <text>Hydrolyzes single-stranded DNA or mismatched double-stranded DNA and polynucleotides, releasing free uracil.</text>
        <dbReference type="EC" id="3.2.2.27"/>
    </reaction>
</comment>
<evidence type="ECO:0000256" key="1">
    <source>
        <dbReference type="ARBA" id="ARBA00001400"/>
    </source>
</evidence>
<dbReference type="GO" id="GO:0046872">
    <property type="term" value="F:metal ion binding"/>
    <property type="evidence" value="ECO:0007669"/>
    <property type="project" value="UniProtKB-KW"/>
</dbReference>
<dbReference type="NCBIfam" id="TIGR00758">
    <property type="entry name" value="UDG_fam4"/>
    <property type="match status" value="1"/>
</dbReference>
<dbReference type="PANTHER" id="PTHR33693">
    <property type="entry name" value="TYPE-5 URACIL-DNA GLYCOSYLASE"/>
    <property type="match status" value="1"/>
</dbReference>
<organism evidence="13">
    <name type="scientific">freshwater metagenome</name>
    <dbReference type="NCBI Taxonomy" id="449393"/>
    <lineage>
        <taxon>unclassified sequences</taxon>
        <taxon>metagenomes</taxon>
        <taxon>ecological metagenomes</taxon>
    </lineage>
</organism>
<evidence type="ECO:0000259" key="12">
    <source>
        <dbReference type="SMART" id="SM00986"/>
    </source>
</evidence>
<keyword evidence="11" id="KW-0234">DNA repair</keyword>
<keyword evidence="8" id="KW-0378">Hydrolase</keyword>
<sequence length="197" mass="20887">MSSAVVASACSTLSELVLAAQACTACADLASTRNRVVVGHHPQRASLLVVGEAPGALEDETGEPFVGKSGQLLDSVFESAGLTRATIAITSVVKCRPPKNRNPLAGEIAHCSPWLDRQVELINPQVVVALGSIATKWALGKTSKIGQTRGRFIDWRSRQLMVTYHPSAALRFGPNGMPLAAMREDFALVASLLKGTR</sequence>
<evidence type="ECO:0000256" key="9">
    <source>
        <dbReference type="ARBA" id="ARBA00023004"/>
    </source>
</evidence>
<gene>
    <name evidence="13" type="ORF">UFOPK3401_00628</name>
</gene>
<evidence type="ECO:0000256" key="7">
    <source>
        <dbReference type="ARBA" id="ARBA00022763"/>
    </source>
</evidence>
<name>A0A6J7DE17_9ZZZZ</name>
<dbReference type="SUPFAM" id="SSF52141">
    <property type="entry name" value="Uracil-DNA glycosylase-like"/>
    <property type="match status" value="1"/>
</dbReference>